<dbReference type="RefSeq" id="WP_130964325.1">
    <property type="nucleotide sequence ID" value="NZ_SIRT01000007.1"/>
</dbReference>
<protein>
    <recommendedName>
        <fullName evidence="5">T9SS type A sorting domain-containing protein</fullName>
    </recommendedName>
</protein>
<comment type="caution">
    <text evidence="3">The sequence shown here is derived from an EMBL/GenBank/DDBJ whole genome shotgun (WGS) entry which is preliminary data.</text>
</comment>
<evidence type="ECO:0000313" key="4">
    <source>
        <dbReference type="Proteomes" id="UP000291142"/>
    </source>
</evidence>
<dbReference type="InterPro" id="IPR028974">
    <property type="entry name" value="TSP_type-3_rpt"/>
</dbReference>
<sequence>MKLKLQLIILLIGLLSLPQIAKGQDVDNDGVADAFDVDNNNDGIIDTSTCPPLSGAASPQGDAVTWSKNGLNIFTIGNNTNGLGYQESGFQQEVYSKGEALIVLNGSSDYSFPGSSWTAGSANTSVGTFANGTIDFESNYYRRTTSPRIAVLRTTTSGGFISGNSGQGVYVYPETGAQAGDYYTVNINFTTPVRSFSFDMIDIFDTTGNGTVNSYEIYVDGNLVGYFNDNFIGDDAVGAINLYDADGVLKTSVIAGQNIENTFGITSNSGMSKVSIRHIVISGQLIISTHEPHGLDTFAYSLVCVPPIDIDSDNDGIPNNIEIQTTSGYLEPSGTVNTSGPYAGLWDNYGTGMTPEDTDGDGTPDYLDTDSDNDGIPDIQENGMANSVIGTDSDNDGLDNAFETNGINDVNLDVNEDIDDPTDLSILPDTNGDLTTGGDLDYRDIFNVNPPSIATIDFDGVDDYVVGTELMSNFSESNTNGVTVMGWIKNDLSDGDTSTVFLFGEDNALELKATGSKLEFSGRFKTSVGGSHTSNFSRSNGLKQGIWRHVTATVDFVNDEASMFIDGKWVHTRNLGYPGGHDIVGFYSELTGQSEKFMLGRENESSSVYYDGCIDEVRVFNTLLSEEEIQEIVFQEIENDGGVLKGAVTPGQVCSRNWSDLELYYPMTDVVSATLPDVSGNNNSAMLHNITTLQDQTAPMPFTTVQAGNWHDKSTWLHGNVWALPGDELSQNTSNSDENYTWGIYHLRNSVTLTTSLSQPSSPGALEGIHALTVIVDEKDWSDNSDIIFTVGNGTEDLQLNVSNYLELNGTIDLLGDSQLVQTETSDLVTSSQGKILRRQEGTPSAYWYNYWSSPIGTLRATSYRDNNTSANNTNNSPFNIRMLKDESGFNFSFTPSYGASGRISTYWLYTYINGITYYDWAQITQNSNISPGVGYTQKGTDVPLSEQQYIFEGKPNNGTILVTVEDRGGAGSVAGTSKTEFLLGNPYPSALDVHEFIDDNVGVIDGTLQLWQQWSGNSHNLDAYNGGYAQINKTGAVRASQFIGLEGASTGGLEGTKVPTRYLPVGQGFITEIIADGDVEFNNGQRIFIKESDADGSYSNGSVFMKGGNKKGKSNQSKSETLKDSIQKIRLEFRSVTGPDTKRELLLGFSKETTDGYDYGYDAETHDASNNDLNLSMEGKNMNIQAYGEITADKVVPLNFRSSGDHGFEIEISDMENMPEDQEIYLRDNLTGDYFDLRNGQPYSFISAQGMFNDRLEIVFQSESTTLGTDEATAKENYVYYDRDENRLYAKQLNGDVTRFTLYNIRGQSIMELQDVDGTALGNGLELPNTTSGTYIAVMRMDSNEVITKKLVKP</sequence>
<organism evidence="3 4">
    <name type="scientific">Hyunsoonleella flava</name>
    <dbReference type="NCBI Taxonomy" id="2527939"/>
    <lineage>
        <taxon>Bacteria</taxon>
        <taxon>Pseudomonadati</taxon>
        <taxon>Bacteroidota</taxon>
        <taxon>Flavobacteriia</taxon>
        <taxon>Flavobacteriales</taxon>
        <taxon>Flavobacteriaceae</taxon>
    </lineage>
</organism>
<feature type="chain" id="PRO_5020374768" description="T9SS type A sorting domain-containing protein" evidence="2">
    <location>
        <begin position="22"/>
        <end position="1355"/>
    </location>
</feature>
<dbReference type="Gene3D" id="4.10.1080.10">
    <property type="entry name" value="TSP type-3 repeat"/>
    <property type="match status" value="1"/>
</dbReference>
<feature type="signal peptide" evidence="2">
    <location>
        <begin position="1"/>
        <end position="21"/>
    </location>
</feature>
<keyword evidence="4" id="KW-1185">Reference proteome</keyword>
<evidence type="ECO:0000256" key="1">
    <source>
        <dbReference type="SAM" id="MobiDB-lite"/>
    </source>
</evidence>
<accession>A0A4Q9FJ23</accession>
<dbReference type="GO" id="GO:0004553">
    <property type="term" value="F:hydrolase activity, hydrolyzing O-glycosyl compounds"/>
    <property type="evidence" value="ECO:0007669"/>
    <property type="project" value="UniProtKB-ARBA"/>
</dbReference>
<feature type="region of interest" description="Disordered" evidence="1">
    <location>
        <begin position="1101"/>
        <end position="1122"/>
    </location>
</feature>
<evidence type="ECO:0000256" key="2">
    <source>
        <dbReference type="SAM" id="SignalP"/>
    </source>
</evidence>
<dbReference type="OrthoDB" id="2582440at2"/>
<dbReference type="EMBL" id="SIRT01000007">
    <property type="protein sequence ID" value="TBN03252.1"/>
    <property type="molecule type" value="Genomic_DNA"/>
</dbReference>
<keyword evidence="2" id="KW-0732">Signal</keyword>
<proteinExistence type="predicted"/>
<evidence type="ECO:0008006" key="5">
    <source>
        <dbReference type="Google" id="ProtNLM"/>
    </source>
</evidence>
<reference evidence="3 4" key="1">
    <citation type="submission" date="2019-02" db="EMBL/GenBank/DDBJ databases">
        <title>Hyunsoonleella sp., isolated from marine sediment.</title>
        <authorList>
            <person name="Liu B.-T."/>
        </authorList>
    </citation>
    <scope>NUCLEOTIDE SEQUENCE [LARGE SCALE GENOMIC DNA]</scope>
    <source>
        <strain evidence="3 4">T58</strain>
    </source>
</reference>
<dbReference type="InterPro" id="IPR013320">
    <property type="entry name" value="ConA-like_dom_sf"/>
</dbReference>
<dbReference type="GO" id="GO:0005509">
    <property type="term" value="F:calcium ion binding"/>
    <property type="evidence" value="ECO:0007669"/>
    <property type="project" value="InterPro"/>
</dbReference>
<dbReference type="Proteomes" id="UP000291142">
    <property type="component" value="Unassembled WGS sequence"/>
</dbReference>
<dbReference type="SUPFAM" id="SSF49899">
    <property type="entry name" value="Concanavalin A-like lectins/glucanases"/>
    <property type="match status" value="1"/>
</dbReference>
<dbReference type="Pfam" id="PF13385">
    <property type="entry name" value="Laminin_G_3"/>
    <property type="match status" value="1"/>
</dbReference>
<name>A0A4Q9FJ23_9FLAO</name>
<gene>
    <name evidence="3" type="ORF">EYD45_09570</name>
</gene>
<dbReference type="GO" id="GO:0005975">
    <property type="term" value="P:carbohydrate metabolic process"/>
    <property type="evidence" value="ECO:0007669"/>
    <property type="project" value="UniProtKB-ARBA"/>
</dbReference>
<evidence type="ECO:0000313" key="3">
    <source>
        <dbReference type="EMBL" id="TBN03252.1"/>
    </source>
</evidence>
<dbReference type="Gene3D" id="2.60.120.200">
    <property type="match status" value="1"/>
</dbReference>